<proteinExistence type="predicted"/>
<sequence>MELLRSQLNELYTLIVDTGYFSPTQFDKSATGTEFRLTGTAFYFKIFENSGYANSLIVNFSPGEILYKDASSSIVWKDVKEYFKKWLKYLKREVSSPDKWGRAFDEAQYLIGGTVDQNLHFTHDEYLLISSQIQTIKTSLDRIPLLQEQTIAIKNQLDHLLELTAQLNKFDWQNLLIGTIISIVVQLGVSKDNAVLLYELIKNTFHKIFLK</sequence>
<dbReference type="EMBL" id="FOJM01000014">
    <property type="protein sequence ID" value="SFA55114.1"/>
    <property type="molecule type" value="Genomic_DNA"/>
</dbReference>
<evidence type="ECO:0000313" key="1">
    <source>
        <dbReference type="EMBL" id="SFA55114.1"/>
    </source>
</evidence>
<keyword evidence="2" id="KW-1185">Reference proteome</keyword>
<dbReference type="AlphaFoldDB" id="A0A1I0TTK6"/>
<gene>
    <name evidence="1" type="ORF">SAMN04488511_11489</name>
</gene>
<reference evidence="2" key="1">
    <citation type="submission" date="2016-10" db="EMBL/GenBank/DDBJ databases">
        <authorList>
            <person name="Varghese N."/>
            <person name="Submissions S."/>
        </authorList>
    </citation>
    <scope>NUCLEOTIDE SEQUENCE [LARGE SCALE GENOMIC DNA]</scope>
    <source>
        <strain evidence="2">DSM 18130</strain>
    </source>
</reference>
<protein>
    <recommendedName>
        <fullName evidence="3">DUF4304 domain-containing protein</fullName>
    </recommendedName>
</protein>
<evidence type="ECO:0000313" key="2">
    <source>
        <dbReference type="Proteomes" id="UP000198836"/>
    </source>
</evidence>
<dbReference type="OrthoDB" id="837573at2"/>
<dbReference type="Proteomes" id="UP000198836">
    <property type="component" value="Unassembled WGS sequence"/>
</dbReference>
<evidence type="ECO:0008006" key="3">
    <source>
        <dbReference type="Google" id="ProtNLM"/>
    </source>
</evidence>
<dbReference type="RefSeq" id="WP_090985841.1">
    <property type="nucleotide sequence ID" value="NZ_FOJM01000014.1"/>
</dbReference>
<accession>A0A1I0TTK6</accession>
<organism evidence="1 2">
    <name type="scientific">Pedobacter suwonensis</name>
    <dbReference type="NCBI Taxonomy" id="332999"/>
    <lineage>
        <taxon>Bacteria</taxon>
        <taxon>Pseudomonadati</taxon>
        <taxon>Bacteroidota</taxon>
        <taxon>Sphingobacteriia</taxon>
        <taxon>Sphingobacteriales</taxon>
        <taxon>Sphingobacteriaceae</taxon>
        <taxon>Pedobacter</taxon>
    </lineage>
</organism>
<name>A0A1I0TTK6_9SPHI</name>